<dbReference type="EMBL" id="ANNX02000020">
    <property type="protein sequence ID" value="KYC42044.1"/>
    <property type="molecule type" value="Genomic_DNA"/>
</dbReference>
<dbReference type="STRING" id="128403.WA1_18760"/>
<protein>
    <submittedName>
        <fullName evidence="1">Uncharacterized protein</fullName>
    </submittedName>
</protein>
<keyword evidence="2" id="KW-1185">Reference proteome</keyword>
<dbReference type="InterPro" id="IPR010985">
    <property type="entry name" value="Ribbon_hlx_hlx"/>
</dbReference>
<proteinExistence type="predicted"/>
<dbReference type="AlphaFoldDB" id="A0A139XBH1"/>
<evidence type="ECO:0000313" key="2">
    <source>
        <dbReference type="Proteomes" id="UP000076925"/>
    </source>
</evidence>
<dbReference type="InterPro" id="IPR013321">
    <property type="entry name" value="Arc_rbn_hlx_hlx"/>
</dbReference>
<dbReference type="GO" id="GO:0006355">
    <property type="term" value="P:regulation of DNA-templated transcription"/>
    <property type="evidence" value="ECO:0007669"/>
    <property type="project" value="InterPro"/>
</dbReference>
<comment type="caution">
    <text evidence="1">The sequence shown here is derived from an EMBL/GenBank/DDBJ whole genome shotgun (WGS) entry which is preliminary data.</text>
</comment>
<gene>
    <name evidence="1" type="ORF">WA1_18760</name>
</gene>
<sequence>MMSPTSTKLSVTRKQTRIYIDEKLIERMKAYAHEHGLYKHRVLEAAISRYLDEAEKRPQE</sequence>
<name>A0A139XBH1_9CYAN</name>
<accession>A0A139XBH1</accession>
<evidence type="ECO:0000313" key="1">
    <source>
        <dbReference type="EMBL" id="KYC42044.1"/>
    </source>
</evidence>
<organism evidence="1 2">
    <name type="scientific">Scytonema hofmannii PCC 7110</name>
    <dbReference type="NCBI Taxonomy" id="128403"/>
    <lineage>
        <taxon>Bacteria</taxon>
        <taxon>Bacillati</taxon>
        <taxon>Cyanobacteriota</taxon>
        <taxon>Cyanophyceae</taxon>
        <taxon>Nostocales</taxon>
        <taxon>Scytonemataceae</taxon>
        <taxon>Scytonema</taxon>
    </lineage>
</organism>
<reference evidence="1 2" key="1">
    <citation type="journal article" date="2013" name="Genome Biol. Evol.">
        <title>Genomes of Stigonematalean cyanobacteria (subsection V) and the evolution of oxygenic photosynthesis from prokaryotes to plastids.</title>
        <authorList>
            <person name="Dagan T."/>
            <person name="Roettger M."/>
            <person name="Stucken K."/>
            <person name="Landan G."/>
            <person name="Koch R."/>
            <person name="Major P."/>
            <person name="Gould S.B."/>
            <person name="Goremykin V.V."/>
            <person name="Rippka R."/>
            <person name="Tandeau de Marsac N."/>
            <person name="Gugger M."/>
            <person name="Lockhart P.J."/>
            <person name="Allen J.F."/>
            <person name="Brune I."/>
            <person name="Maus I."/>
            <person name="Puhler A."/>
            <person name="Martin W.F."/>
        </authorList>
    </citation>
    <scope>NUCLEOTIDE SEQUENCE [LARGE SCALE GENOMIC DNA]</scope>
    <source>
        <strain evidence="1 2">PCC 7110</strain>
    </source>
</reference>
<dbReference type="Proteomes" id="UP000076925">
    <property type="component" value="Unassembled WGS sequence"/>
</dbReference>
<dbReference type="Gene3D" id="1.10.1220.10">
    <property type="entry name" value="Met repressor-like"/>
    <property type="match status" value="1"/>
</dbReference>
<dbReference type="SUPFAM" id="SSF47598">
    <property type="entry name" value="Ribbon-helix-helix"/>
    <property type="match status" value="1"/>
</dbReference>